<dbReference type="SMART" id="SM00331">
    <property type="entry name" value="PP2C_SIG"/>
    <property type="match status" value="1"/>
</dbReference>
<dbReference type="InterPro" id="IPR036457">
    <property type="entry name" value="PPM-type-like_dom_sf"/>
</dbReference>
<dbReference type="PROSITE" id="PS51746">
    <property type="entry name" value="PPM_2"/>
    <property type="match status" value="1"/>
</dbReference>
<dbReference type="GO" id="GO:0004722">
    <property type="term" value="F:protein serine/threonine phosphatase activity"/>
    <property type="evidence" value="ECO:0007669"/>
    <property type="project" value="InterPro"/>
</dbReference>
<protein>
    <recommendedName>
        <fullName evidence="1">PPM-type phosphatase domain-containing protein</fullName>
    </recommendedName>
</protein>
<sequence>MTCLDCGQDVRPGDRFCENCGRNLVLRRTPEGGPLTAARTSCRACGAAVADDGFCEECGRARPAPRDRMEFDLGAVAGVSDRGRVRARNEDALAAAVLLPGTVVAIVCDGVGSAERADEAAQLAADTALDRIVDCLMAGKAARESVVDGYAAAFDAVRGLAQPVSVDLAPSCTFVAAVVTHDVTVGWVGDSRAYWLAGKRCQQLTVDDTPHARLLAAGLSEREASAAVNAHALSRWVGADAEPGPPNVTTLAVGEPGVLLLCSDGLWNHVPRPVLPAGPAALVAAALELGGEDNITAVTVPYPTPGSETP</sequence>
<accession>A0A8H9IXJ4</accession>
<dbReference type="AlphaFoldDB" id="A0A8H9IXJ4"/>
<dbReference type="EMBL" id="BNAV01000007">
    <property type="protein sequence ID" value="GHF67152.1"/>
    <property type="molecule type" value="Genomic_DNA"/>
</dbReference>
<dbReference type="InterPro" id="IPR015655">
    <property type="entry name" value="PP2C"/>
</dbReference>
<dbReference type="Gene3D" id="3.60.40.10">
    <property type="entry name" value="PPM-type phosphatase domain"/>
    <property type="match status" value="1"/>
</dbReference>
<dbReference type="RefSeq" id="WP_145933707.1">
    <property type="nucleotide sequence ID" value="NZ_BNAV01000007.1"/>
</dbReference>
<evidence type="ECO:0000313" key="3">
    <source>
        <dbReference type="Proteomes" id="UP000658656"/>
    </source>
</evidence>
<dbReference type="Pfam" id="PF12773">
    <property type="entry name" value="DZR"/>
    <property type="match status" value="1"/>
</dbReference>
<proteinExistence type="predicted"/>
<dbReference type="PANTHER" id="PTHR47992">
    <property type="entry name" value="PROTEIN PHOSPHATASE"/>
    <property type="match status" value="1"/>
</dbReference>
<evidence type="ECO:0000259" key="1">
    <source>
        <dbReference type="PROSITE" id="PS51746"/>
    </source>
</evidence>
<comment type="caution">
    <text evidence="2">The sequence shown here is derived from an EMBL/GenBank/DDBJ whole genome shotgun (WGS) entry which is preliminary data.</text>
</comment>
<reference evidence="2" key="1">
    <citation type="journal article" date="2014" name="Int. J. Syst. Evol. Microbiol.">
        <title>Complete genome sequence of Corynebacterium casei LMG S-19264T (=DSM 44701T), isolated from a smear-ripened cheese.</title>
        <authorList>
            <consortium name="US DOE Joint Genome Institute (JGI-PGF)"/>
            <person name="Walter F."/>
            <person name="Albersmeier A."/>
            <person name="Kalinowski J."/>
            <person name="Ruckert C."/>
        </authorList>
    </citation>
    <scope>NUCLEOTIDE SEQUENCE</scope>
    <source>
        <strain evidence="2">CGMCC 4.7679</strain>
    </source>
</reference>
<feature type="domain" description="PPM-type phosphatase" evidence="1">
    <location>
        <begin position="75"/>
        <end position="302"/>
    </location>
</feature>
<dbReference type="SUPFAM" id="SSF81606">
    <property type="entry name" value="PP2C-like"/>
    <property type="match status" value="1"/>
</dbReference>
<evidence type="ECO:0000313" key="2">
    <source>
        <dbReference type="EMBL" id="GHF67152.1"/>
    </source>
</evidence>
<dbReference type="CDD" id="cd00143">
    <property type="entry name" value="PP2Cc"/>
    <property type="match status" value="1"/>
</dbReference>
<gene>
    <name evidence="2" type="ORF">GCM10017566_46080</name>
</gene>
<name>A0A8H9IXJ4_9PSEU</name>
<reference evidence="2" key="2">
    <citation type="submission" date="2020-09" db="EMBL/GenBank/DDBJ databases">
        <authorList>
            <person name="Sun Q."/>
            <person name="Zhou Y."/>
        </authorList>
    </citation>
    <scope>NUCLEOTIDE SEQUENCE</scope>
    <source>
        <strain evidence="2">CGMCC 4.7679</strain>
    </source>
</reference>
<dbReference type="Proteomes" id="UP000658656">
    <property type="component" value="Unassembled WGS sequence"/>
</dbReference>
<dbReference type="SMART" id="SM00332">
    <property type="entry name" value="PP2Cc"/>
    <property type="match status" value="1"/>
</dbReference>
<dbReference type="InterPro" id="IPR001932">
    <property type="entry name" value="PPM-type_phosphatase-like_dom"/>
</dbReference>
<dbReference type="Pfam" id="PF13672">
    <property type="entry name" value="PP2C_2"/>
    <property type="match status" value="1"/>
</dbReference>
<dbReference type="InterPro" id="IPR025874">
    <property type="entry name" value="DZR"/>
</dbReference>
<keyword evidence="3" id="KW-1185">Reference proteome</keyword>
<organism evidence="2 3">
    <name type="scientific">Amycolatopsis bartoniae</name>
    <dbReference type="NCBI Taxonomy" id="941986"/>
    <lineage>
        <taxon>Bacteria</taxon>
        <taxon>Bacillati</taxon>
        <taxon>Actinomycetota</taxon>
        <taxon>Actinomycetes</taxon>
        <taxon>Pseudonocardiales</taxon>
        <taxon>Pseudonocardiaceae</taxon>
        <taxon>Amycolatopsis</taxon>
    </lineage>
</organism>
<dbReference type="OrthoDB" id="9801841at2"/>